<sequence length="334" mass="36557">MPEPANLAGTPDDAATDRTPSFRDPALARRFSEEGFVKLRILPSDAAIAIAGRVARLYPHGVEANQPQSNWYLGLIDDDRELALRSARLVRDAIVPSLAPLFAHARCHYASVAIKPGGAGATPIHQHWPTTIDPFARRIACWVLLSDSHGSAARFRLVPRSQRILPYIRHSRSGDYFDGFSEQVERRHARDLELSPGEAVLFEDSILHGTGANPGRQMRVAALANFVGVDMGAAALLPDGDDAFAVIDTGGRDGMAEFLEAGEWPESWRPVSRIANRNRAISEEEFVRLLAGNEAATLDHDPLDAIRSPRSRFSRIVRRAARLAGRWTGRGAPG</sequence>
<accession>A0ABQ1FCN6</accession>
<evidence type="ECO:0000313" key="2">
    <source>
        <dbReference type="EMBL" id="GGA07108.1"/>
    </source>
</evidence>
<dbReference type="InterPro" id="IPR008775">
    <property type="entry name" value="Phytyl_CoA_dOase-like"/>
</dbReference>
<keyword evidence="3" id="KW-1185">Reference proteome</keyword>
<evidence type="ECO:0000313" key="3">
    <source>
        <dbReference type="Proteomes" id="UP000603317"/>
    </source>
</evidence>
<dbReference type="Proteomes" id="UP000603317">
    <property type="component" value="Unassembled WGS sequence"/>
</dbReference>
<dbReference type="Pfam" id="PF05721">
    <property type="entry name" value="PhyH"/>
    <property type="match status" value="1"/>
</dbReference>
<evidence type="ECO:0008006" key="4">
    <source>
        <dbReference type="Google" id="ProtNLM"/>
    </source>
</evidence>
<gene>
    <name evidence="2" type="ORF">GCM10010923_16380</name>
</gene>
<organism evidence="2 3">
    <name type="scientific">Blastomonas marina</name>
    <dbReference type="NCBI Taxonomy" id="1867408"/>
    <lineage>
        <taxon>Bacteria</taxon>
        <taxon>Pseudomonadati</taxon>
        <taxon>Pseudomonadota</taxon>
        <taxon>Alphaproteobacteria</taxon>
        <taxon>Sphingomonadales</taxon>
        <taxon>Sphingomonadaceae</taxon>
        <taxon>Blastomonas</taxon>
    </lineage>
</organism>
<evidence type="ECO:0000256" key="1">
    <source>
        <dbReference type="SAM" id="MobiDB-lite"/>
    </source>
</evidence>
<name>A0ABQ1FCN6_9SPHN</name>
<proteinExistence type="predicted"/>
<dbReference type="RefSeq" id="WP_188642229.1">
    <property type="nucleotide sequence ID" value="NZ_BMID01000001.1"/>
</dbReference>
<reference evidence="3" key="1">
    <citation type="journal article" date="2019" name="Int. J. Syst. Evol. Microbiol.">
        <title>The Global Catalogue of Microorganisms (GCM) 10K type strain sequencing project: providing services to taxonomists for standard genome sequencing and annotation.</title>
        <authorList>
            <consortium name="The Broad Institute Genomics Platform"/>
            <consortium name="The Broad Institute Genome Sequencing Center for Infectious Disease"/>
            <person name="Wu L."/>
            <person name="Ma J."/>
        </authorList>
    </citation>
    <scope>NUCLEOTIDE SEQUENCE [LARGE SCALE GENOMIC DNA]</scope>
    <source>
        <strain evidence="3">CGMCC 1.15297</strain>
    </source>
</reference>
<dbReference type="SUPFAM" id="SSF51197">
    <property type="entry name" value="Clavaminate synthase-like"/>
    <property type="match status" value="1"/>
</dbReference>
<comment type="caution">
    <text evidence="2">The sequence shown here is derived from an EMBL/GenBank/DDBJ whole genome shotgun (WGS) entry which is preliminary data.</text>
</comment>
<dbReference type="Gene3D" id="2.60.120.620">
    <property type="entry name" value="q2cbj1_9rhob like domain"/>
    <property type="match status" value="1"/>
</dbReference>
<feature type="region of interest" description="Disordered" evidence="1">
    <location>
        <begin position="1"/>
        <end position="23"/>
    </location>
</feature>
<dbReference type="EMBL" id="BMID01000001">
    <property type="protein sequence ID" value="GGA07108.1"/>
    <property type="molecule type" value="Genomic_DNA"/>
</dbReference>
<protein>
    <recommendedName>
        <fullName evidence="4">Phytanoyl-CoA dioxygenase</fullName>
    </recommendedName>
</protein>